<dbReference type="Gramene" id="rna-AYBTSS11_LOCUS1693">
    <property type="protein sequence ID" value="CAJ1842421.1"/>
    <property type="gene ID" value="gene-AYBTSS11_LOCUS1693"/>
</dbReference>
<keyword evidence="3" id="KW-1185">Reference proteome</keyword>
<keyword evidence="1" id="KW-0812">Transmembrane</keyword>
<dbReference type="EMBL" id="OY731398">
    <property type="protein sequence ID" value="CAJ1842421.1"/>
    <property type="molecule type" value="Genomic_DNA"/>
</dbReference>
<protein>
    <submittedName>
        <fullName evidence="2">Uncharacterized protein</fullName>
    </submittedName>
</protein>
<evidence type="ECO:0000313" key="3">
    <source>
        <dbReference type="Proteomes" id="UP001189624"/>
    </source>
</evidence>
<name>A0AA86RNF1_9FABA</name>
<sequence>MNASSCLSSCKPTIPKGLESRRKGHKMTVVRASNGRDGEGKVVDESMIVLRLRIKEMKMLETNREPPANWMGWEKQCYDHYDEDVCNAIGLLQSYLMKTRPSVALGMVTLLAFSVPISSVTLLFCALGMGKTILSTFGLC</sequence>
<keyword evidence="1" id="KW-1133">Transmembrane helix</keyword>
<keyword evidence="1" id="KW-0472">Membrane</keyword>
<dbReference type="PANTHER" id="PTHR33782">
    <property type="entry name" value="OS01G0121600 PROTEIN"/>
    <property type="match status" value="1"/>
</dbReference>
<accession>A0AA86RNF1</accession>
<reference evidence="2" key="1">
    <citation type="submission" date="2023-10" db="EMBL/GenBank/DDBJ databases">
        <authorList>
            <person name="Domelevo Entfellner J.-B."/>
        </authorList>
    </citation>
    <scope>NUCLEOTIDE SEQUENCE</scope>
</reference>
<dbReference type="AlphaFoldDB" id="A0AA86RNF1"/>
<dbReference type="Proteomes" id="UP001189624">
    <property type="component" value="Chromosome 1"/>
</dbReference>
<evidence type="ECO:0000256" key="1">
    <source>
        <dbReference type="SAM" id="Phobius"/>
    </source>
</evidence>
<proteinExistence type="predicted"/>
<evidence type="ECO:0000313" key="2">
    <source>
        <dbReference type="EMBL" id="CAJ1842421.1"/>
    </source>
</evidence>
<feature type="transmembrane region" description="Helical" evidence="1">
    <location>
        <begin position="103"/>
        <end position="129"/>
    </location>
</feature>
<organism evidence="2 3">
    <name type="scientific">Sphenostylis stenocarpa</name>
    <dbReference type="NCBI Taxonomy" id="92480"/>
    <lineage>
        <taxon>Eukaryota</taxon>
        <taxon>Viridiplantae</taxon>
        <taxon>Streptophyta</taxon>
        <taxon>Embryophyta</taxon>
        <taxon>Tracheophyta</taxon>
        <taxon>Spermatophyta</taxon>
        <taxon>Magnoliopsida</taxon>
        <taxon>eudicotyledons</taxon>
        <taxon>Gunneridae</taxon>
        <taxon>Pentapetalae</taxon>
        <taxon>rosids</taxon>
        <taxon>fabids</taxon>
        <taxon>Fabales</taxon>
        <taxon>Fabaceae</taxon>
        <taxon>Papilionoideae</taxon>
        <taxon>50 kb inversion clade</taxon>
        <taxon>NPAAA clade</taxon>
        <taxon>indigoferoid/millettioid clade</taxon>
        <taxon>Phaseoleae</taxon>
        <taxon>Sphenostylis</taxon>
    </lineage>
</organism>
<gene>
    <name evidence="2" type="ORF">AYBTSS11_LOCUS1693</name>
</gene>
<dbReference type="PANTHER" id="PTHR33782:SF27">
    <property type="entry name" value="PROTEIN, PUTATIVE-RELATED"/>
    <property type="match status" value="1"/>
</dbReference>